<evidence type="ECO:0000256" key="6">
    <source>
        <dbReference type="ARBA" id="ARBA00023186"/>
    </source>
</evidence>
<dbReference type="PRINTS" id="PR00969">
    <property type="entry name" value="CHAPERONPILI"/>
</dbReference>
<evidence type="ECO:0000259" key="10">
    <source>
        <dbReference type="Pfam" id="PF00345"/>
    </source>
</evidence>
<dbReference type="PANTHER" id="PTHR30251">
    <property type="entry name" value="PILUS ASSEMBLY CHAPERONE"/>
    <property type="match status" value="1"/>
</dbReference>
<name>A0ABP9L7K0_9GAMM</name>
<proteinExistence type="inferred from homology"/>
<evidence type="ECO:0000313" key="12">
    <source>
        <dbReference type="EMBL" id="GAA5069830.1"/>
    </source>
</evidence>
<evidence type="ECO:0000256" key="7">
    <source>
        <dbReference type="ARBA" id="ARBA00023319"/>
    </source>
</evidence>
<sequence length="246" mass="26584">MRILVRAAFALCLAFGGAASVAHAEIQIQGTRVIYPANEREVTVKLANVGNATRLVQSWVDTGNPAETAETAKTPFTLTPPMARIEPGKGQVLRMFYTGDAAMPKDRETVFWLNVLEIPPRPTNGDGSNYMQFAVRSRIKVFFRPEGLPQSGPLAAAEQLRWRLTQKDGKPAVECANGSAYNVSFSAVGLKGYRKRTVFGGGMVPAFGTQVFALDEVSSVPGDAKVSFSVINDQGGFVEMEATLPR</sequence>
<dbReference type="InterPro" id="IPR008962">
    <property type="entry name" value="PapD-like_sf"/>
</dbReference>
<evidence type="ECO:0000256" key="3">
    <source>
        <dbReference type="ARBA" id="ARBA00022558"/>
    </source>
</evidence>
<evidence type="ECO:0000256" key="5">
    <source>
        <dbReference type="ARBA" id="ARBA00022764"/>
    </source>
</evidence>
<feature type="domain" description="Pili assembly chaperone N-terminal" evidence="10">
    <location>
        <begin position="26"/>
        <end position="148"/>
    </location>
</feature>
<dbReference type="Pfam" id="PF00345">
    <property type="entry name" value="PapD_N"/>
    <property type="match status" value="1"/>
</dbReference>
<dbReference type="InterPro" id="IPR018046">
    <property type="entry name" value="Pili_assmbl_chaperone_CS"/>
</dbReference>
<keyword evidence="4 9" id="KW-0732">Signal</keyword>
<dbReference type="InterPro" id="IPR036316">
    <property type="entry name" value="Pili_assmbl_chap_C_dom_sf"/>
</dbReference>
<comment type="subcellular location">
    <subcellularLocation>
        <location evidence="1 8">Periplasm</location>
    </subcellularLocation>
</comment>
<protein>
    <submittedName>
        <fullName evidence="12">Fimbria/pilus periplasmic chaperone</fullName>
    </submittedName>
</protein>
<keyword evidence="7" id="KW-0393">Immunoglobulin domain</keyword>
<dbReference type="PANTHER" id="PTHR30251:SF2">
    <property type="entry name" value="FIMBRIAL CHAPERONE YADV-RELATED"/>
    <property type="match status" value="1"/>
</dbReference>
<dbReference type="Pfam" id="PF02753">
    <property type="entry name" value="PapD_C"/>
    <property type="match status" value="1"/>
</dbReference>
<feature type="signal peptide" evidence="9">
    <location>
        <begin position="1"/>
        <end position="24"/>
    </location>
</feature>
<accession>A0ABP9L7K0</accession>
<organism evidence="12 13">
    <name type="scientific">Lysobacter panacisoli</name>
    <dbReference type="NCBI Taxonomy" id="1255263"/>
    <lineage>
        <taxon>Bacteria</taxon>
        <taxon>Pseudomonadati</taxon>
        <taxon>Pseudomonadota</taxon>
        <taxon>Gammaproteobacteria</taxon>
        <taxon>Lysobacterales</taxon>
        <taxon>Lysobacteraceae</taxon>
        <taxon>Lysobacter</taxon>
    </lineage>
</organism>
<dbReference type="InterPro" id="IPR050643">
    <property type="entry name" value="Periplasmic_pilus_chap"/>
</dbReference>
<evidence type="ECO:0000313" key="13">
    <source>
        <dbReference type="Proteomes" id="UP001501083"/>
    </source>
</evidence>
<dbReference type="InterPro" id="IPR013783">
    <property type="entry name" value="Ig-like_fold"/>
</dbReference>
<dbReference type="SUPFAM" id="SSF49584">
    <property type="entry name" value="Periplasmic chaperone C-domain"/>
    <property type="match status" value="1"/>
</dbReference>
<evidence type="ECO:0000256" key="1">
    <source>
        <dbReference type="ARBA" id="ARBA00004418"/>
    </source>
</evidence>
<comment type="similarity">
    <text evidence="2 8">Belongs to the periplasmic pilus chaperone family.</text>
</comment>
<comment type="caution">
    <text evidence="12">The sequence shown here is derived from an EMBL/GenBank/DDBJ whole genome shotgun (WGS) entry which is preliminary data.</text>
</comment>
<evidence type="ECO:0000256" key="9">
    <source>
        <dbReference type="SAM" id="SignalP"/>
    </source>
</evidence>
<evidence type="ECO:0000256" key="4">
    <source>
        <dbReference type="ARBA" id="ARBA00022729"/>
    </source>
</evidence>
<dbReference type="InterPro" id="IPR001829">
    <property type="entry name" value="Pili_assmbl_chaperone_bac"/>
</dbReference>
<feature type="domain" description="Pili assembly chaperone C-terminal" evidence="11">
    <location>
        <begin position="177"/>
        <end position="238"/>
    </location>
</feature>
<keyword evidence="5" id="KW-0574">Periplasm</keyword>
<dbReference type="EMBL" id="BAABKY010000001">
    <property type="protein sequence ID" value="GAA5069830.1"/>
    <property type="molecule type" value="Genomic_DNA"/>
</dbReference>
<feature type="chain" id="PRO_5045399353" evidence="9">
    <location>
        <begin position="25"/>
        <end position="246"/>
    </location>
</feature>
<dbReference type="Proteomes" id="UP001501083">
    <property type="component" value="Unassembled WGS sequence"/>
</dbReference>
<evidence type="ECO:0000256" key="8">
    <source>
        <dbReference type="RuleBase" id="RU003918"/>
    </source>
</evidence>
<evidence type="ECO:0000256" key="2">
    <source>
        <dbReference type="ARBA" id="ARBA00007399"/>
    </source>
</evidence>
<keyword evidence="13" id="KW-1185">Reference proteome</keyword>
<dbReference type="InterPro" id="IPR016147">
    <property type="entry name" value="Pili_assmbl_chaperone_N"/>
</dbReference>
<keyword evidence="3" id="KW-1029">Fimbrium biogenesis</keyword>
<gene>
    <name evidence="12" type="ORF">GCM10025759_07090</name>
</gene>
<keyword evidence="6 8" id="KW-0143">Chaperone</keyword>
<evidence type="ECO:0000259" key="11">
    <source>
        <dbReference type="Pfam" id="PF02753"/>
    </source>
</evidence>
<reference evidence="13" key="1">
    <citation type="journal article" date="2019" name="Int. J. Syst. Evol. Microbiol.">
        <title>The Global Catalogue of Microorganisms (GCM) 10K type strain sequencing project: providing services to taxonomists for standard genome sequencing and annotation.</title>
        <authorList>
            <consortium name="The Broad Institute Genomics Platform"/>
            <consortium name="The Broad Institute Genome Sequencing Center for Infectious Disease"/>
            <person name="Wu L."/>
            <person name="Ma J."/>
        </authorList>
    </citation>
    <scope>NUCLEOTIDE SEQUENCE [LARGE SCALE GENOMIC DNA]</scope>
    <source>
        <strain evidence="13">JCM 19212</strain>
    </source>
</reference>
<dbReference type="PROSITE" id="PS00635">
    <property type="entry name" value="PILI_CHAPERONE"/>
    <property type="match status" value="1"/>
</dbReference>
<dbReference type="Gene3D" id="2.60.40.10">
    <property type="entry name" value="Immunoglobulins"/>
    <property type="match status" value="2"/>
</dbReference>
<dbReference type="InterPro" id="IPR016148">
    <property type="entry name" value="Pili_assmbl_chaperone_C"/>
</dbReference>
<dbReference type="SUPFAM" id="SSF49354">
    <property type="entry name" value="PapD-like"/>
    <property type="match status" value="1"/>
</dbReference>